<dbReference type="EMBL" id="KV427465">
    <property type="protein sequence ID" value="KZV77851.1"/>
    <property type="molecule type" value="Genomic_DNA"/>
</dbReference>
<sequence length="160" mass="18367">RTRNNFNIFESAAILFYLEQHFDKENKFSFDPATEPEAWSEIQQWIFFAHGGVGPMQGQANHFRNYAPEKIEYGITRYLNEAKRLYSVLESRLEGREYLAGPGKGKYTIADINVWPWVHVASYAGIDSYDEWPNLKAWVERVKARPAVQAGIAVPTPPAE</sequence>
<dbReference type="InterPro" id="IPR010987">
    <property type="entry name" value="Glutathione-S-Trfase_C-like"/>
</dbReference>
<feature type="domain" description="GST C-terminal" evidence="1">
    <location>
        <begin position="35"/>
        <end position="160"/>
    </location>
</feature>
<dbReference type="Pfam" id="PF00043">
    <property type="entry name" value="GST_C"/>
    <property type="match status" value="1"/>
</dbReference>
<dbReference type="OrthoDB" id="422574at2759"/>
<keyword evidence="3" id="KW-1185">Reference proteome</keyword>
<dbReference type="InterPro" id="IPR036282">
    <property type="entry name" value="Glutathione-S-Trfase_C_sf"/>
</dbReference>
<dbReference type="InterPro" id="IPR004046">
    <property type="entry name" value="GST_C"/>
</dbReference>
<evidence type="ECO:0000313" key="2">
    <source>
        <dbReference type="EMBL" id="KZV77851.1"/>
    </source>
</evidence>
<keyword evidence="2" id="KW-0808">Transferase</keyword>
<dbReference type="InterPro" id="IPR040079">
    <property type="entry name" value="Glutathione_S-Trfase"/>
</dbReference>
<dbReference type="STRING" id="1314781.A0A166MBG1"/>
<reference evidence="2 3" key="1">
    <citation type="journal article" date="2016" name="Mol. Biol. Evol.">
        <title>Comparative Genomics of Early-Diverging Mushroom-Forming Fungi Provides Insights into the Origins of Lignocellulose Decay Capabilities.</title>
        <authorList>
            <person name="Nagy L.G."/>
            <person name="Riley R."/>
            <person name="Tritt A."/>
            <person name="Adam C."/>
            <person name="Daum C."/>
            <person name="Floudas D."/>
            <person name="Sun H."/>
            <person name="Yadav J.S."/>
            <person name="Pangilinan J."/>
            <person name="Larsson K.H."/>
            <person name="Matsuura K."/>
            <person name="Barry K."/>
            <person name="Labutti K."/>
            <person name="Kuo R."/>
            <person name="Ohm R.A."/>
            <person name="Bhattacharya S.S."/>
            <person name="Shirouzu T."/>
            <person name="Yoshinaga Y."/>
            <person name="Martin F.M."/>
            <person name="Grigoriev I.V."/>
            <person name="Hibbett D.S."/>
        </authorList>
    </citation>
    <scope>NUCLEOTIDE SEQUENCE [LARGE SCALE GENOMIC DNA]</scope>
    <source>
        <strain evidence="2 3">HHB12029</strain>
    </source>
</reference>
<dbReference type="PANTHER" id="PTHR44051">
    <property type="entry name" value="GLUTATHIONE S-TRANSFERASE-RELATED"/>
    <property type="match status" value="1"/>
</dbReference>
<evidence type="ECO:0000313" key="3">
    <source>
        <dbReference type="Proteomes" id="UP000077266"/>
    </source>
</evidence>
<dbReference type="Proteomes" id="UP000077266">
    <property type="component" value="Unassembled WGS sequence"/>
</dbReference>
<dbReference type="SFLD" id="SFLDG00358">
    <property type="entry name" value="Main_(cytGST)"/>
    <property type="match status" value="1"/>
</dbReference>
<dbReference type="PANTHER" id="PTHR44051:SF8">
    <property type="entry name" value="GLUTATHIONE S-TRANSFERASE GSTA"/>
    <property type="match status" value="1"/>
</dbReference>
<dbReference type="GO" id="GO:0016740">
    <property type="term" value="F:transferase activity"/>
    <property type="evidence" value="ECO:0007669"/>
    <property type="project" value="UniProtKB-KW"/>
</dbReference>
<protein>
    <submittedName>
        <fullName evidence="2">Glutathione S-transferase</fullName>
    </submittedName>
</protein>
<dbReference type="AlphaFoldDB" id="A0A166MBG1"/>
<feature type="non-terminal residue" evidence="2">
    <location>
        <position position="1"/>
    </location>
</feature>
<dbReference type="InParanoid" id="A0A166MBG1"/>
<organism evidence="2 3">
    <name type="scientific">Exidia glandulosa HHB12029</name>
    <dbReference type="NCBI Taxonomy" id="1314781"/>
    <lineage>
        <taxon>Eukaryota</taxon>
        <taxon>Fungi</taxon>
        <taxon>Dikarya</taxon>
        <taxon>Basidiomycota</taxon>
        <taxon>Agaricomycotina</taxon>
        <taxon>Agaricomycetes</taxon>
        <taxon>Auriculariales</taxon>
        <taxon>Exidiaceae</taxon>
        <taxon>Exidia</taxon>
    </lineage>
</organism>
<gene>
    <name evidence="2" type="ORF">EXIGLDRAFT_694250</name>
</gene>
<name>A0A166MBG1_EXIGL</name>
<dbReference type="SUPFAM" id="SSF47616">
    <property type="entry name" value="GST C-terminal domain-like"/>
    <property type="match status" value="1"/>
</dbReference>
<dbReference type="Gene3D" id="1.20.1050.10">
    <property type="match status" value="1"/>
</dbReference>
<dbReference type="SFLD" id="SFLDS00019">
    <property type="entry name" value="Glutathione_Transferase_(cytos"/>
    <property type="match status" value="1"/>
</dbReference>
<dbReference type="PROSITE" id="PS50405">
    <property type="entry name" value="GST_CTER"/>
    <property type="match status" value="1"/>
</dbReference>
<evidence type="ECO:0000259" key="1">
    <source>
        <dbReference type="PROSITE" id="PS50405"/>
    </source>
</evidence>
<dbReference type="Gene3D" id="3.40.30.10">
    <property type="entry name" value="Glutaredoxin"/>
    <property type="match status" value="1"/>
</dbReference>
<proteinExistence type="predicted"/>
<accession>A0A166MBG1</accession>